<name>A0A2S5KIB4_9PROT</name>
<evidence type="ECO:0000313" key="3">
    <source>
        <dbReference type="Proteomes" id="UP000238196"/>
    </source>
</evidence>
<dbReference type="Proteomes" id="UP000238196">
    <property type="component" value="Unassembled WGS sequence"/>
</dbReference>
<gene>
    <name evidence="2" type="ORF">C4K68_27215</name>
</gene>
<dbReference type="EMBL" id="PRLP01000167">
    <property type="protein sequence ID" value="PPC74106.1"/>
    <property type="molecule type" value="Genomic_DNA"/>
</dbReference>
<dbReference type="CDD" id="cd24082">
    <property type="entry name" value="ASKHA_NBD_GspK-like"/>
    <property type="match status" value="1"/>
</dbReference>
<keyword evidence="2" id="KW-0808">Transferase</keyword>
<protein>
    <submittedName>
        <fullName evidence="2">N-acetylglucosamine kinase</fullName>
    </submittedName>
</protein>
<keyword evidence="2" id="KW-0418">Kinase</keyword>
<feature type="domain" description="ATPase BadF/BadG/BcrA/BcrD type" evidence="1">
    <location>
        <begin position="7"/>
        <end position="284"/>
    </location>
</feature>
<dbReference type="InterPro" id="IPR052519">
    <property type="entry name" value="Euk-type_GlcNAc_Kinase"/>
</dbReference>
<dbReference type="OrthoDB" id="9816014at2"/>
<evidence type="ECO:0000313" key="2">
    <source>
        <dbReference type="EMBL" id="PPC74106.1"/>
    </source>
</evidence>
<dbReference type="AlphaFoldDB" id="A0A2S5KIB4"/>
<dbReference type="InterPro" id="IPR043129">
    <property type="entry name" value="ATPase_NBD"/>
</dbReference>
<dbReference type="Gene3D" id="3.30.420.40">
    <property type="match status" value="2"/>
</dbReference>
<organism evidence="2 3">
    <name type="scientific">Proteobacteria bacterium 228</name>
    <dbReference type="NCBI Taxonomy" id="2083153"/>
    <lineage>
        <taxon>Bacteria</taxon>
        <taxon>Pseudomonadati</taxon>
        <taxon>Pseudomonadota</taxon>
    </lineage>
</organism>
<dbReference type="SUPFAM" id="SSF53067">
    <property type="entry name" value="Actin-like ATPase domain"/>
    <property type="match status" value="2"/>
</dbReference>
<reference evidence="2 3" key="1">
    <citation type="submission" date="2018-02" db="EMBL/GenBank/DDBJ databases">
        <title>novel marine gammaproteobacteria from coastal saline agro ecosystem.</title>
        <authorList>
            <person name="Krishnan R."/>
            <person name="Ramesh Kumar N."/>
        </authorList>
    </citation>
    <scope>NUCLEOTIDE SEQUENCE [LARGE SCALE GENOMIC DNA]</scope>
    <source>
        <strain evidence="2 3">228</strain>
    </source>
</reference>
<dbReference type="PANTHER" id="PTHR43190:SF3">
    <property type="entry name" value="N-ACETYL-D-GLUCOSAMINE KINASE"/>
    <property type="match status" value="1"/>
</dbReference>
<dbReference type="Pfam" id="PF01869">
    <property type="entry name" value="BcrAD_BadFG"/>
    <property type="match status" value="1"/>
</dbReference>
<proteinExistence type="predicted"/>
<dbReference type="PANTHER" id="PTHR43190">
    <property type="entry name" value="N-ACETYL-D-GLUCOSAMINE KINASE"/>
    <property type="match status" value="1"/>
</dbReference>
<comment type="caution">
    <text evidence="2">The sequence shown here is derived from an EMBL/GenBank/DDBJ whole genome shotgun (WGS) entry which is preliminary data.</text>
</comment>
<dbReference type="InterPro" id="IPR002731">
    <property type="entry name" value="ATPase_BadF"/>
</dbReference>
<sequence>MSKQYWLGVDGGGTHCRVRLYDEQQQVVGEAVSGSGNLRLGVDQVFAHIITASLQVVRSAGLPDDTLAQVSVGMGMAGACQPQQQAEVAAYSHPFRAVSLLTDAHTACLGAFCGQPGAILILGTGSCGLYFDGQHFHSIGGWGFPISDGGSGAMLGLRLIQQSLLAFDGMQPVTELSQRLLEQLGGHPVDAVAWMDQARPRDYAALAPLVWQAYEAGDALADSLVTQHLDDVRLLLRRLQQLGAGRCALMGGLAARTSAHLSAEFGHFLVDPQQDALYGAMLLARDGVELQGGLCT</sequence>
<dbReference type="GO" id="GO:0016301">
    <property type="term" value="F:kinase activity"/>
    <property type="evidence" value="ECO:0007669"/>
    <property type="project" value="UniProtKB-KW"/>
</dbReference>
<evidence type="ECO:0000259" key="1">
    <source>
        <dbReference type="Pfam" id="PF01869"/>
    </source>
</evidence>
<accession>A0A2S5KIB4</accession>